<dbReference type="PANTHER" id="PTHR38546:SF3">
    <property type="entry name" value="DNA BINDING PROTEIN"/>
    <property type="match status" value="1"/>
</dbReference>
<dbReference type="GO" id="GO:0005634">
    <property type="term" value="C:nucleus"/>
    <property type="evidence" value="ECO:0007669"/>
    <property type="project" value="UniProtKB-SubCell"/>
</dbReference>
<dbReference type="Proteomes" id="UP000813462">
    <property type="component" value="Unassembled WGS sequence"/>
</dbReference>
<dbReference type="EMBL" id="JAEACU010000005">
    <property type="protein sequence ID" value="KAH7529121.1"/>
    <property type="molecule type" value="Genomic_DNA"/>
</dbReference>
<keyword evidence="2" id="KW-0341">Growth regulation</keyword>
<evidence type="ECO:0000313" key="7">
    <source>
        <dbReference type="EMBL" id="KAH7529121.1"/>
    </source>
</evidence>
<dbReference type="Gene3D" id="4.10.280.10">
    <property type="entry name" value="Helix-loop-helix DNA-binding domain"/>
    <property type="match status" value="1"/>
</dbReference>
<comment type="subcellular location">
    <subcellularLocation>
        <location evidence="1">Nucleus</location>
    </subcellularLocation>
</comment>
<dbReference type="AlphaFoldDB" id="A0A978VFI2"/>
<dbReference type="Pfam" id="PF23174">
    <property type="entry name" value="bHLH_ILI"/>
    <property type="match status" value="1"/>
</dbReference>
<evidence type="ECO:0000256" key="4">
    <source>
        <dbReference type="ARBA" id="ARBA00023163"/>
    </source>
</evidence>
<dbReference type="InterPro" id="IPR036638">
    <property type="entry name" value="HLH_DNA-bd_sf"/>
</dbReference>
<evidence type="ECO:0000256" key="3">
    <source>
        <dbReference type="ARBA" id="ARBA00023015"/>
    </source>
</evidence>
<dbReference type="GO" id="GO:0040008">
    <property type="term" value="P:regulation of growth"/>
    <property type="evidence" value="ECO:0007669"/>
    <property type="project" value="InterPro"/>
</dbReference>
<dbReference type="InterPro" id="IPR044172">
    <property type="entry name" value="ILI2-like"/>
</dbReference>
<dbReference type="GO" id="GO:0046983">
    <property type="term" value="F:protein dimerization activity"/>
    <property type="evidence" value="ECO:0007669"/>
    <property type="project" value="InterPro"/>
</dbReference>
<protein>
    <submittedName>
        <fullName evidence="7">Uncharacterized protein</fullName>
    </submittedName>
</protein>
<keyword evidence="3" id="KW-0805">Transcription regulation</keyword>
<evidence type="ECO:0000256" key="6">
    <source>
        <dbReference type="SAM" id="Coils"/>
    </source>
</evidence>
<evidence type="ECO:0000256" key="5">
    <source>
        <dbReference type="ARBA" id="ARBA00023242"/>
    </source>
</evidence>
<sequence length="72" mass="8183">MMGQQVAEASTILEETCSYIKRLRREVDNLSERLSQLMDTADITQVERAIAKSPFLSKVQGDPWRKKAFPGL</sequence>
<keyword evidence="6" id="KW-0175">Coiled coil</keyword>
<comment type="caution">
    <text evidence="7">The sequence shown here is derived from an EMBL/GenBank/DDBJ whole genome shotgun (WGS) entry which is preliminary data.</text>
</comment>
<name>A0A978VFI2_ZIZJJ</name>
<organism evidence="7 8">
    <name type="scientific">Ziziphus jujuba var. spinosa</name>
    <dbReference type="NCBI Taxonomy" id="714518"/>
    <lineage>
        <taxon>Eukaryota</taxon>
        <taxon>Viridiplantae</taxon>
        <taxon>Streptophyta</taxon>
        <taxon>Embryophyta</taxon>
        <taxon>Tracheophyta</taxon>
        <taxon>Spermatophyta</taxon>
        <taxon>Magnoliopsida</taxon>
        <taxon>eudicotyledons</taxon>
        <taxon>Gunneridae</taxon>
        <taxon>Pentapetalae</taxon>
        <taxon>rosids</taxon>
        <taxon>fabids</taxon>
        <taxon>Rosales</taxon>
        <taxon>Rhamnaceae</taxon>
        <taxon>Paliureae</taxon>
        <taxon>Ziziphus</taxon>
    </lineage>
</organism>
<gene>
    <name evidence="7" type="ORF">FEM48_Zijuj05G0150700</name>
</gene>
<evidence type="ECO:0000256" key="2">
    <source>
        <dbReference type="ARBA" id="ARBA00022604"/>
    </source>
</evidence>
<proteinExistence type="predicted"/>
<dbReference type="PANTHER" id="PTHR38546">
    <property type="entry name" value="DNA BINDING PROTEIN"/>
    <property type="match status" value="1"/>
</dbReference>
<evidence type="ECO:0000256" key="1">
    <source>
        <dbReference type="ARBA" id="ARBA00004123"/>
    </source>
</evidence>
<dbReference type="InterPro" id="IPR044293">
    <property type="entry name" value="PRE"/>
</dbReference>
<reference evidence="7" key="1">
    <citation type="journal article" date="2021" name="Front. Plant Sci.">
        <title>Chromosome-Scale Genome Assembly for Chinese Sour Jujube and Insights Into Its Genome Evolution and Domestication Signature.</title>
        <authorList>
            <person name="Shen L.-Y."/>
            <person name="Luo H."/>
            <person name="Wang X.-L."/>
            <person name="Wang X.-M."/>
            <person name="Qiu X.-J."/>
            <person name="Liu H."/>
            <person name="Zhou S.-S."/>
            <person name="Jia K.-H."/>
            <person name="Nie S."/>
            <person name="Bao Y.-T."/>
            <person name="Zhang R.-G."/>
            <person name="Yun Q.-Z."/>
            <person name="Chai Y.-H."/>
            <person name="Lu J.-Y."/>
            <person name="Li Y."/>
            <person name="Zhao S.-W."/>
            <person name="Mao J.-F."/>
            <person name="Jia S.-G."/>
            <person name="Mao Y.-M."/>
        </authorList>
    </citation>
    <scope>NUCLEOTIDE SEQUENCE</scope>
    <source>
        <strain evidence="7">AT0</strain>
        <tissue evidence="7">Leaf</tissue>
    </source>
</reference>
<feature type="coiled-coil region" evidence="6">
    <location>
        <begin position="13"/>
        <end position="47"/>
    </location>
</feature>
<evidence type="ECO:0000313" key="8">
    <source>
        <dbReference type="Proteomes" id="UP000813462"/>
    </source>
</evidence>
<accession>A0A978VFI2</accession>
<keyword evidence="4" id="KW-0804">Transcription</keyword>
<keyword evidence="5" id="KW-0539">Nucleus</keyword>
<dbReference type="GO" id="GO:0006355">
    <property type="term" value="P:regulation of DNA-templated transcription"/>
    <property type="evidence" value="ECO:0007669"/>
    <property type="project" value="InterPro"/>
</dbReference>